<feature type="non-terminal residue" evidence="18">
    <location>
        <position position="1"/>
    </location>
</feature>
<dbReference type="FunFam" id="1.20.58.760:FF:000003">
    <property type="entry name" value="AFG3-like AAA ATPase 2"/>
    <property type="match status" value="1"/>
</dbReference>
<gene>
    <name evidence="18" type="ORF">JKP88DRAFT_180848</name>
</gene>
<accession>A0A836CGP2</accession>
<comment type="caution">
    <text evidence="18">The sequence shown here is derived from an EMBL/GenBank/DDBJ whole genome shotgun (WGS) entry which is preliminary data.</text>
</comment>
<dbReference type="Gene3D" id="1.20.58.760">
    <property type="entry name" value="Peptidase M41"/>
    <property type="match status" value="1"/>
</dbReference>
<dbReference type="InterPro" id="IPR003959">
    <property type="entry name" value="ATPase_AAA_core"/>
</dbReference>
<dbReference type="InterPro" id="IPR000642">
    <property type="entry name" value="Peptidase_M41"/>
</dbReference>
<proteinExistence type="inferred from homology"/>
<dbReference type="GO" id="GO:0004222">
    <property type="term" value="F:metalloendopeptidase activity"/>
    <property type="evidence" value="ECO:0007669"/>
    <property type="project" value="InterPro"/>
</dbReference>
<dbReference type="InterPro" id="IPR027417">
    <property type="entry name" value="P-loop_NTPase"/>
</dbReference>
<evidence type="ECO:0000256" key="11">
    <source>
        <dbReference type="ARBA" id="ARBA00022840"/>
    </source>
</evidence>
<evidence type="ECO:0000256" key="14">
    <source>
        <dbReference type="ARBA" id="ARBA00023128"/>
    </source>
</evidence>
<comment type="similarity">
    <text evidence="3">In the C-terminal section; belongs to the peptidase M41 family.</text>
</comment>
<keyword evidence="15" id="KW-0472">Membrane</keyword>
<dbReference type="GO" id="GO:0005745">
    <property type="term" value="C:m-AAA complex"/>
    <property type="evidence" value="ECO:0007669"/>
    <property type="project" value="TreeGrafter"/>
</dbReference>
<dbReference type="CDD" id="cd19501">
    <property type="entry name" value="RecA-like_FtsH"/>
    <property type="match status" value="1"/>
</dbReference>
<evidence type="ECO:0000256" key="13">
    <source>
        <dbReference type="ARBA" id="ARBA00023049"/>
    </source>
</evidence>
<keyword evidence="12" id="KW-1133">Transmembrane helix</keyword>
<protein>
    <submittedName>
        <fullName evidence="18">P-loop containing nucleoside triphosphate hydrolase protein</fullName>
    </submittedName>
</protein>
<dbReference type="GO" id="GO:0046872">
    <property type="term" value="F:metal ion binding"/>
    <property type="evidence" value="ECO:0007669"/>
    <property type="project" value="UniProtKB-KW"/>
</dbReference>
<evidence type="ECO:0000256" key="10">
    <source>
        <dbReference type="ARBA" id="ARBA00022833"/>
    </source>
</evidence>
<dbReference type="InterPro" id="IPR037219">
    <property type="entry name" value="Peptidase_M41-like"/>
</dbReference>
<dbReference type="AlphaFoldDB" id="A0A836CGP2"/>
<dbReference type="InterPro" id="IPR050928">
    <property type="entry name" value="ATP-dep_Zn_Metalloprotease"/>
</dbReference>
<dbReference type="SUPFAM" id="SSF140990">
    <property type="entry name" value="FtsH protease domain-like"/>
    <property type="match status" value="1"/>
</dbReference>
<dbReference type="Pfam" id="PF17862">
    <property type="entry name" value="AAA_lid_3"/>
    <property type="match status" value="1"/>
</dbReference>
<feature type="domain" description="AAA+ ATPase" evidence="17">
    <location>
        <begin position="139"/>
        <end position="275"/>
    </location>
</feature>
<keyword evidence="14" id="KW-0496">Mitochondrion</keyword>
<evidence type="ECO:0000256" key="16">
    <source>
        <dbReference type="SAM" id="MobiDB-lite"/>
    </source>
</evidence>
<dbReference type="PANTHER" id="PTHR43655:SF2">
    <property type="entry name" value="AFG3 LIKE MATRIX AAA PEPTIDASE SUBUNIT 2, ISOFORM A"/>
    <property type="match status" value="1"/>
</dbReference>
<evidence type="ECO:0000259" key="17">
    <source>
        <dbReference type="SMART" id="SM00382"/>
    </source>
</evidence>
<keyword evidence="9 18" id="KW-0378">Hydrolase</keyword>
<dbReference type="EMBL" id="JAFCMP010000147">
    <property type="protein sequence ID" value="KAG5184869.1"/>
    <property type="molecule type" value="Genomic_DNA"/>
</dbReference>
<name>A0A836CGP2_9STRA</name>
<dbReference type="FunFam" id="3.40.50.300:FF:000001">
    <property type="entry name" value="ATP-dependent zinc metalloprotease FtsH"/>
    <property type="match status" value="1"/>
</dbReference>
<evidence type="ECO:0000256" key="12">
    <source>
        <dbReference type="ARBA" id="ARBA00022989"/>
    </source>
</evidence>
<evidence type="ECO:0000256" key="4">
    <source>
        <dbReference type="ARBA" id="ARBA00010550"/>
    </source>
</evidence>
<keyword evidence="5" id="KW-0645">Protease</keyword>
<feature type="region of interest" description="Disordered" evidence="16">
    <location>
        <begin position="560"/>
        <end position="581"/>
    </location>
</feature>
<evidence type="ECO:0000256" key="15">
    <source>
        <dbReference type="ARBA" id="ARBA00023136"/>
    </source>
</evidence>
<dbReference type="InterPro" id="IPR005936">
    <property type="entry name" value="FtsH"/>
</dbReference>
<evidence type="ECO:0000256" key="8">
    <source>
        <dbReference type="ARBA" id="ARBA00022741"/>
    </source>
</evidence>
<keyword evidence="13" id="KW-0482">Metalloprotease</keyword>
<dbReference type="OrthoDB" id="1413014at2759"/>
<dbReference type="PANTHER" id="PTHR43655">
    <property type="entry name" value="ATP-DEPENDENT PROTEASE"/>
    <property type="match status" value="1"/>
</dbReference>
<evidence type="ECO:0000256" key="7">
    <source>
        <dbReference type="ARBA" id="ARBA00022723"/>
    </source>
</evidence>
<comment type="similarity">
    <text evidence="4">In the N-terminal section; belongs to the AAA ATPase family.</text>
</comment>
<feature type="region of interest" description="Disordered" evidence="16">
    <location>
        <begin position="596"/>
        <end position="620"/>
    </location>
</feature>
<keyword evidence="8" id="KW-0547">Nucleotide-binding</keyword>
<keyword evidence="19" id="KW-1185">Reference proteome</keyword>
<dbReference type="Gene3D" id="3.40.1690.20">
    <property type="match status" value="1"/>
</dbReference>
<keyword evidence="10" id="KW-0862">Zinc</keyword>
<dbReference type="GO" id="GO:0005524">
    <property type="term" value="F:ATP binding"/>
    <property type="evidence" value="ECO:0007669"/>
    <property type="project" value="UniProtKB-KW"/>
</dbReference>
<keyword evidence="7" id="KW-0479">Metal-binding</keyword>
<keyword evidence="11" id="KW-0067">ATP-binding</keyword>
<dbReference type="InterPro" id="IPR041569">
    <property type="entry name" value="AAA_lid_3"/>
</dbReference>
<evidence type="ECO:0000256" key="9">
    <source>
        <dbReference type="ARBA" id="ARBA00022801"/>
    </source>
</evidence>
<sequence length="620" mass="66048">PPPLSYYFTIGSVESFERRLDAAQLSLGVKESDFLPVQFVQEASRVATRAAASRAPTLCSARLAAMAAMGNGDGSGGGGFEESFNIFNIGRSNAQRVNSESVNVTFADIAGVDEAKKEVMEFVEFLKNPKRFTDLGASMPKGALLSGPPGTGKTLLARATAGEAGVPFYTVSGSDFSNMFVGVGADRVRNLFAKARADAPCIVYIDEIDAVGHRRTEGEVRRGENTLNQLLVEMDGFNKSTSVVVLASTNRVDILDTALLRPGRFDRHIVLDLPDIKGRKQATIFEVHLKKLKLAKRARAYSTRLAGLTPGFSGADIVNVVNEAAIVAARSGLSAVDIGCFERAADRVIGGLESGKVITPEERRVVAFHEAGHAVAGWFLEHAHPLVKVTIIPRSSGALGYSQYLPRESALRTRAQLLDVLATTLAGRASEQVNLGAVSTGASNDLAQVTRQAYDMVTVHGMGEEVGQVAFDPGHGAGGRGHYSDHTAHLIDVEVKRVVDEAYQRALDTVTEYNDRVGALAELLLRSETATHDDLVAVLGARPFASHRAYEDFLTAALGAADDDDDDDDDGDGDTDARGVSPAYRWGALAWAPTCPSRARARAPARPTEPEEAGSEAGQG</sequence>
<dbReference type="GO" id="GO:0016887">
    <property type="term" value="F:ATP hydrolysis activity"/>
    <property type="evidence" value="ECO:0007669"/>
    <property type="project" value="InterPro"/>
</dbReference>
<evidence type="ECO:0000256" key="1">
    <source>
        <dbReference type="ARBA" id="ARBA00001947"/>
    </source>
</evidence>
<evidence type="ECO:0000313" key="18">
    <source>
        <dbReference type="EMBL" id="KAG5184869.1"/>
    </source>
</evidence>
<reference evidence="18" key="1">
    <citation type="submission" date="2021-02" db="EMBL/GenBank/DDBJ databases">
        <title>First Annotated Genome of the Yellow-green Alga Tribonema minus.</title>
        <authorList>
            <person name="Mahan K.M."/>
        </authorList>
    </citation>
    <scope>NUCLEOTIDE SEQUENCE</scope>
    <source>
        <strain evidence="18">UTEX B ZZ1240</strain>
    </source>
</reference>
<evidence type="ECO:0000256" key="6">
    <source>
        <dbReference type="ARBA" id="ARBA00022692"/>
    </source>
</evidence>
<evidence type="ECO:0000256" key="5">
    <source>
        <dbReference type="ARBA" id="ARBA00022670"/>
    </source>
</evidence>
<dbReference type="SMART" id="SM00382">
    <property type="entry name" value="AAA"/>
    <property type="match status" value="1"/>
</dbReference>
<dbReference type="GO" id="GO:0034982">
    <property type="term" value="P:mitochondrial protein processing"/>
    <property type="evidence" value="ECO:0007669"/>
    <property type="project" value="TreeGrafter"/>
</dbReference>
<evidence type="ECO:0000313" key="19">
    <source>
        <dbReference type="Proteomes" id="UP000664859"/>
    </source>
</evidence>
<dbReference type="NCBIfam" id="TIGR01241">
    <property type="entry name" value="FtsH_fam"/>
    <property type="match status" value="1"/>
</dbReference>
<evidence type="ECO:0000256" key="2">
    <source>
        <dbReference type="ARBA" id="ARBA00004225"/>
    </source>
</evidence>
<comment type="subcellular location">
    <subcellularLocation>
        <location evidence="2">Mitochondrion membrane</location>
        <topology evidence="2">Multi-pass membrane protein</topology>
    </subcellularLocation>
</comment>
<comment type="cofactor">
    <cofactor evidence="1">
        <name>Zn(2+)</name>
        <dbReference type="ChEBI" id="CHEBI:29105"/>
    </cofactor>
</comment>
<dbReference type="FunFam" id="1.10.8.60:FF:000019">
    <property type="entry name" value="AFG3-like AAA ATPase 2"/>
    <property type="match status" value="1"/>
</dbReference>
<dbReference type="Pfam" id="PF00004">
    <property type="entry name" value="AAA"/>
    <property type="match status" value="1"/>
</dbReference>
<dbReference type="Gene3D" id="1.10.8.60">
    <property type="match status" value="1"/>
</dbReference>
<dbReference type="InterPro" id="IPR003593">
    <property type="entry name" value="AAA+_ATPase"/>
</dbReference>
<organism evidence="18 19">
    <name type="scientific">Tribonema minus</name>
    <dbReference type="NCBI Taxonomy" id="303371"/>
    <lineage>
        <taxon>Eukaryota</taxon>
        <taxon>Sar</taxon>
        <taxon>Stramenopiles</taxon>
        <taxon>Ochrophyta</taxon>
        <taxon>PX clade</taxon>
        <taxon>Xanthophyceae</taxon>
        <taxon>Tribonematales</taxon>
        <taxon>Tribonemataceae</taxon>
        <taxon>Tribonema</taxon>
    </lineage>
</organism>
<dbReference type="GO" id="GO:0004176">
    <property type="term" value="F:ATP-dependent peptidase activity"/>
    <property type="evidence" value="ECO:0007669"/>
    <property type="project" value="InterPro"/>
</dbReference>
<dbReference type="Proteomes" id="UP000664859">
    <property type="component" value="Unassembled WGS sequence"/>
</dbReference>
<keyword evidence="6" id="KW-0812">Transmembrane</keyword>
<dbReference type="SUPFAM" id="SSF52540">
    <property type="entry name" value="P-loop containing nucleoside triphosphate hydrolases"/>
    <property type="match status" value="1"/>
</dbReference>
<feature type="compositionally biased region" description="Low complexity" evidence="16">
    <location>
        <begin position="596"/>
        <end position="606"/>
    </location>
</feature>
<evidence type="ECO:0000256" key="3">
    <source>
        <dbReference type="ARBA" id="ARBA00010044"/>
    </source>
</evidence>
<dbReference type="Gene3D" id="3.40.50.300">
    <property type="entry name" value="P-loop containing nucleotide triphosphate hydrolases"/>
    <property type="match status" value="1"/>
</dbReference>
<feature type="compositionally biased region" description="Acidic residues" evidence="16">
    <location>
        <begin position="561"/>
        <end position="574"/>
    </location>
</feature>
<dbReference type="Pfam" id="PF01434">
    <property type="entry name" value="Peptidase_M41"/>
    <property type="match status" value="1"/>
</dbReference>